<reference evidence="1" key="1">
    <citation type="submission" date="2014-12" db="EMBL/GenBank/DDBJ databases">
        <title>Insight into the proteome of Arion vulgaris.</title>
        <authorList>
            <person name="Aradska J."/>
            <person name="Bulat T."/>
            <person name="Smidak R."/>
            <person name="Sarate P."/>
            <person name="Gangsoo J."/>
            <person name="Sialana F."/>
            <person name="Bilban M."/>
            <person name="Lubec G."/>
        </authorList>
    </citation>
    <scope>NUCLEOTIDE SEQUENCE</scope>
    <source>
        <tissue evidence="1">Skin</tissue>
    </source>
</reference>
<protein>
    <submittedName>
        <fullName evidence="1">Uncharacterized protein</fullName>
    </submittedName>
</protein>
<gene>
    <name evidence="1" type="primary">ORF177086</name>
</gene>
<accession>A0A0B7BBT4</accession>
<dbReference type="AlphaFoldDB" id="A0A0B7BBT4"/>
<dbReference type="EMBL" id="HACG01043613">
    <property type="protein sequence ID" value="CEK90478.1"/>
    <property type="molecule type" value="Transcribed_RNA"/>
</dbReference>
<proteinExistence type="predicted"/>
<evidence type="ECO:0000313" key="1">
    <source>
        <dbReference type="EMBL" id="CEK90478.1"/>
    </source>
</evidence>
<feature type="non-terminal residue" evidence="1">
    <location>
        <position position="1"/>
    </location>
</feature>
<name>A0A0B7BBT4_9EUPU</name>
<sequence>ILYTPNLDPGNHSGDEGFKERIKERYIPTKRKRERLSGRWVQVLIASKLQIEESEVEYLIYGKRSI</sequence>
<organism evidence="1">
    <name type="scientific">Arion vulgaris</name>
    <dbReference type="NCBI Taxonomy" id="1028688"/>
    <lineage>
        <taxon>Eukaryota</taxon>
        <taxon>Metazoa</taxon>
        <taxon>Spiralia</taxon>
        <taxon>Lophotrochozoa</taxon>
        <taxon>Mollusca</taxon>
        <taxon>Gastropoda</taxon>
        <taxon>Heterobranchia</taxon>
        <taxon>Euthyneura</taxon>
        <taxon>Panpulmonata</taxon>
        <taxon>Eupulmonata</taxon>
        <taxon>Stylommatophora</taxon>
        <taxon>Helicina</taxon>
        <taxon>Arionoidea</taxon>
        <taxon>Arionidae</taxon>
        <taxon>Arion</taxon>
    </lineage>
</organism>